<protein>
    <submittedName>
        <fullName evidence="2">Uncharacterized protein</fullName>
    </submittedName>
</protein>
<feature type="transmembrane region" description="Helical" evidence="1">
    <location>
        <begin position="5"/>
        <end position="26"/>
    </location>
</feature>
<evidence type="ECO:0000313" key="2">
    <source>
        <dbReference type="EMBL" id="SVC77726.1"/>
    </source>
</evidence>
<name>A0A382PWY0_9ZZZZ</name>
<keyword evidence="1" id="KW-0472">Membrane</keyword>
<dbReference type="AlphaFoldDB" id="A0A382PWY0"/>
<accession>A0A382PWY0</accession>
<gene>
    <name evidence="2" type="ORF">METZ01_LOCUS330580</name>
</gene>
<proteinExistence type="predicted"/>
<feature type="transmembrane region" description="Helical" evidence="1">
    <location>
        <begin position="32"/>
        <end position="52"/>
    </location>
</feature>
<dbReference type="EMBL" id="UINC01110309">
    <property type="protein sequence ID" value="SVC77726.1"/>
    <property type="molecule type" value="Genomic_DNA"/>
</dbReference>
<keyword evidence="1" id="KW-1133">Transmembrane helix</keyword>
<evidence type="ECO:0000256" key="1">
    <source>
        <dbReference type="SAM" id="Phobius"/>
    </source>
</evidence>
<sequence length="59" mass="6597">MKTFYFELIGLIGFFISGLIFIVAGIRSGDYLAVSGSILWTVACLLWLIPVLSRRNSQE</sequence>
<organism evidence="2">
    <name type="scientific">marine metagenome</name>
    <dbReference type="NCBI Taxonomy" id="408172"/>
    <lineage>
        <taxon>unclassified sequences</taxon>
        <taxon>metagenomes</taxon>
        <taxon>ecological metagenomes</taxon>
    </lineage>
</organism>
<keyword evidence="1" id="KW-0812">Transmembrane</keyword>
<reference evidence="2" key="1">
    <citation type="submission" date="2018-05" db="EMBL/GenBank/DDBJ databases">
        <authorList>
            <person name="Lanie J.A."/>
            <person name="Ng W.-L."/>
            <person name="Kazmierczak K.M."/>
            <person name="Andrzejewski T.M."/>
            <person name="Davidsen T.M."/>
            <person name="Wayne K.J."/>
            <person name="Tettelin H."/>
            <person name="Glass J.I."/>
            <person name="Rusch D."/>
            <person name="Podicherti R."/>
            <person name="Tsui H.-C.T."/>
            <person name="Winkler M.E."/>
        </authorList>
    </citation>
    <scope>NUCLEOTIDE SEQUENCE</scope>
</reference>